<dbReference type="AlphaFoldDB" id="A0A6I4ZWJ7"/>
<comment type="caution">
    <text evidence="13">The sequence shown here is derived from an EMBL/GenBank/DDBJ whole genome shotgun (WGS) entry which is preliminary data.</text>
</comment>
<evidence type="ECO:0000256" key="6">
    <source>
        <dbReference type="ARBA" id="ARBA00022927"/>
    </source>
</evidence>
<feature type="domain" description="ABC transmembrane type-1" evidence="12">
    <location>
        <begin position="180"/>
        <end position="369"/>
    </location>
</feature>
<evidence type="ECO:0000256" key="2">
    <source>
        <dbReference type="ARBA" id="ARBA00022448"/>
    </source>
</evidence>
<dbReference type="PANTHER" id="PTHR43386">
    <property type="entry name" value="OLIGOPEPTIDE TRANSPORT SYSTEM PERMEASE PROTEIN APPC"/>
    <property type="match status" value="1"/>
</dbReference>
<evidence type="ECO:0000256" key="3">
    <source>
        <dbReference type="ARBA" id="ARBA00022475"/>
    </source>
</evidence>
<evidence type="ECO:0000256" key="10">
    <source>
        <dbReference type="RuleBase" id="RU363032"/>
    </source>
</evidence>
<dbReference type="RefSeq" id="WP_160847539.1">
    <property type="nucleotide sequence ID" value="NZ_WMEQ01000001.1"/>
</dbReference>
<sequence>MANEEHKYNKDRFEPIEMSEEKGEELSRPQLSYLQDSWIRLKKNKGAIIGLLILLFIGFMAIFGPYMNDYTFKEQDSNITNVPPRVQGLENISWLGLDGKETEILEGESVEALKEKALYVFETEPEFLETNVIKEASGDEMAEVEFTNDIYAARGIQDEYYWFGTDQLGRDLWTRTWSGTRISLYIAILAALIDMVIGVVYGGVSAYYGGRVDNYMQRIVEILVGIPNLVVVILMILVLEPGILSITIALTITGWIGMARVIRGNVLKLKNQEFVLASRTLGSSDSRILMKHLVPNVTGLIIINTMFTIPGAIFFEAFLSFIGLGLQPPLASLGTLIDDAFKSFQIYPYMLVFPSVIISLIMVAFNVLADGLRDALDPKMRE</sequence>
<accession>A0A6I4ZWJ7</accession>
<keyword evidence="5" id="KW-0571">Peptide transport</keyword>
<dbReference type="Proteomes" id="UP000468638">
    <property type="component" value="Unassembled WGS sequence"/>
</dbReference>
<evidence type="ECO:0000256" key="1">
    <source>
        <dbReference type="ARBA" id="ARBA00004651"/>
    </source>
</evidence>
<feature type="transmembrane region" description="Helical" evidence="10">
    <location>
        <begin position="182"/>
        <end position="207"/>
    </location>
</feature>
<comment type="subcellular location">
    <subcellularLocation>
        <location evidence="1 10">Cell membrane</location>
        <topology evidence="1 10">Multi-pass membrane protein</topology>
    </subcellularLocation>
</comment>
<feature type="transmembrane region" description="Helical" evidence="10">
    <location>
        <begin position="346"/>
        <end position="369"/>
    </location>
</feature>
<dbReference type="GO" id="GO:0015833">
    <property type="term" value="P:peptide transport"/>
    <property type="evidence" value="ECO:0007669"/>
    <property type="project" value="UniProtKB-KW"/>
</dbReference>
<dbReference type="GO" id="GO:0005886">
    <property type="term" value="C:plasma membrane"/>
    <property type="evidence" value="ECO:0007669"/>
    <property type="project" value="UniProtKB-SubCell"/>
</dbReference>
<evidence type="ECO:0000256" key="5">
    <source>
        <dbReference type="ARBA" id="ARBA00022856"/>
    </source>
</evidence>
<dbReference type="OrthoDB" id="9797472at2"/>
<keyword evidence="6" id="KW-0653">Protein transport</keyword>
<dbReference type="InterPro" id="IPR050366">
    <property type="entry name" value="BP-dependent_transpt_permease"/>
</dbReference>
<keyword evidence="4 10" id="KW-0812">Transmembrane</keyword>
<evidence type="ECO:0000313" key="13">
    <source>
        <dbReference type="EMBL" id="MYL32232.1"/>
    </source>
</evidence>
<keyword evidence="2 10" id="KW-0813">Transport</keyword>
<dbReference type="NCBIfam" id="NF045475">
    <property type="entry name" value="Opp3C"/>
    <property type="match status" value="1"/>
</dbReference>
<dbReference type="CDD" id="cd06261">
    <property type="entry name" value="TM_PBP2"/>
    <property type="match status" value="1"/>
</dbReference>
<keyword evidence="8 10" id="KW-0472">Membrane</keyword>
<name>A0A6I4ZWJ7_9BACI</name>
<organism evidence="13 14">
    <name type="scientific">Pontibacillus yanchengensis</name>
    <dbReference type="NCBI Taxonomy" id="462910"/>
    <lineage>
        <taxon>Bacteria</taxon>
        <taxon>Bacillati</taxon>
        <taxon>Bacillota</taxon>
        <taxon>Bacilli</taxon>
        <taxon>Bacillales</taxon>
        <taxon>Bacillaceae</taxon>
        <taxon>Pontibacillus</taxon>
    </lineage>
</organism>
<dbReference type="SUPFAM" id="SSF161098">
    <property type="entry name" value="MetI-like"/>
    <property type="match status" value="1"/>
</dbReference>
<dbReference type="InterPro" id="IPR000515">
    <property type="entry name" value="MetI-like"/>
</dbReference>
<dbReference type="InterPro" id="IPR025966">
    <property type="entry name" value="OppC_N"/>
</dbReference>
<evidence type="ECO:0000256" key="4">
    <source>
        <dbReference type="ARBA" id="ARBA00022692"/>
    </source>
</evidence>
<evidence type="ECO:0000256" key="8">
    <source>
        <dbReference type="ARBA" id="ARBA00023136"/>
    </source>
</evidence>
<protein>
    <submittedName>
        <fullName evidence="13">ABC transporter permease subunit</fullName>
    </submittedName>
</protein>
<evidence type="ECO:0000256" key="9">
    <source>
        <dbReference type="ARBA" id="ARBA00024202"/>
    </source>
</evidence>
<comment type="similarity">
    <text evidence="9">Belongs to the binding-protein-dependent transport system permease family. OppBC subfamily.</text>
</comment>
<evidence type="ECO:0000256" key="7">
    <source>
        <dbReference type="ARBA" id="ARBA00022989"/>
    </source>
</evidence>
<keyword evidence="3" id="KW-1003">Cell membrane</keyword>
<keyword evidence="7 10" id="KW-1133">Transmembrane helix</keyword>
<dbReference type="Pfam" id="PF12911">
    <property type="entry name" value="OppC_N"/>
    <property type="match status" value="1"/>
</dbReference>
<dbReference type="GO" id="GO:0055085">
    <property type="term" value="P:transmembrane transport"/>
    <property type="evidence" value="ECO:0007669"/>
    <property type="project" value="InterPro"/>
</dbReference>
<dbReference type="InterPro" id="IPR035906">
    <property type="entry name" value="MetI-like_sf"/>
</dbReference>
<dbReference type="PROSITE" id="PS50928">
    <property type="entry name" value="ABC_TM1"/>
    <property type="match status" value="1"/>
</dbReference>
<feature type="transmembrane region" description="Helical" evidence="10">
    <location>
        <begin position="219"/>
        <end position="237"/>
    </location>
</feature>
<evidence type="ECO:0000313" key="14">
    <source>
        <dbReference type="Proteomes" id="UP000468638"/>
    </source>
</evidence>
<evidence type="ECO:0000256" key="11">
    <source>
        <dbReference type="SAM" id="MobiDB-lite"/>
    </source>
</evidence>
<dbReference type="Pfam" id="PF00528">
    <property type="entry name" value="BPD_transp_1"/>
    <property type="match status" value="1"/>
</dbReference>
<dbReference type="PANTHER" id="PTHR43386:SF24">
    <property type="entry name" value="OLIGOPEPTIDE TRANSPORT SYSTEM PERMEASE PROTEIN AMID"/>
    <property type="match status" value="1"/>
</dbReference>
<feature type="region of interest" description="Disordered" evidence="11">
    <location>
        <begin position="1"/>
        <end position="21"/>
    </location>
</feature>
<dbReference type="Gene3D" id="1.10.3720.10">
    <property type="entry name" value="MetI-like"/>
    <property type="match status" value="1"/>
</dbReference>
<reference evidence="13 14" key="1">
    <citation type="submission" date="2019-11" db="EMBL/GenBank/DDBJ databases">
        <title>Genome sequences of 17 halophilic strains isolated from different environments.</title>
        <authorList>
            <person name="Furrow R.E."/>
        </authorList>
    </citation>
    <scope>NUCLEOTIDE SEQUENCE [LARGE SCALE GENOMIC DNA]</scope>
    <source>
        <strain evidence="13 14">22514_16_FS</strain>
    </source>
</reference>
<feature type="transmembrane region" description="Helical" evidence="10">
    <location>
        <begin position="47"/>
        <end position="67"/>
    </location>
</feature>
<dbReference type="GO" id="GO:0015031">
    <property type="term" value="P:protein transport"/>
    <property type="evidence" value="ECO:0007669"/>
    <property type="project" value="UniProtKB-KW"/>
</dbReference>
<gene>
    <name evidence="13" type="ORF">GLW05_01255</name>
</gene>
<feature type="transmembrane region" description="Helical" evidence="10">
    <location>
        <begin position="297"/>
        <end position="326"/>
    </location>
</feature>
<feature type="transmembrane region" description="Helical" evidence="10">
    <location>
        <begin position="243"/>
        <end position="262"/>
    </location>
</feature>
<proteinExistence type="inferred from homology"/>
<dbReference type="EMBL" id="WMEQ01000001">
    <property type="protein sequence ID" value="MYL32232.1"/>
    <property type="molecule type" value="Genomic_DNA"/>
</dbReference>
<evidence type="ECO:0000259" key="12">
    <source>
        <dbReference type="PROSITE" id="PS50928"/>
    </source>
</evidence>